<keyword evidence="7 10" id="KW-0812">Transmembrane</keyword>
<evidence type="ECO:0000256" key="3">
    <source>
        <dbReference type="ARBA" id="ARBA00006669"/>
    </source>
</evidence>
<feature type="transmembrane region" description="Helical" evidence="10">
    <location>
        <begin position="43"/>
        <end position="62"/>
    </location>
</feature>
<evidence type="ECO:0000256" key="2">
    <source>
        <dbReference type="ARBA" id="ARBA00004651"/>
    </source>
</evidence>
<feature type="transmembrane region" description="Helical" evidence="10">
    <location>
        <begin position="146"/>
        <end position="168"/>
    </location>
</feature>
<evidence type="ECO:0000256" key="4">
    <source>
        <dbReference type="ARBA" id="ARBA00017522"/>
    </source>
</evidence>
<protein>
    <recommendedName>
        <fullName evidence="4">Nicotinamide riboside transporter PnuC</fullName>
    </recommendedName>
</protein>
<feature type="transmembrane region" description="Helical" evidence="10">
    <location>
        <begin position="68"/>
        <end position="85"/>
    </location>
</feature>
<dbReference type="Pfam" id="PF04973">
    <property type="entry name" value="NMN_transporter"/>
    <property type="match status" value="1"/>
</dbReference>
<dbReference type="InterPro" id="IPR006419">
    <property type="entry name" value="NMN_transpt_PnuC"/>
</dbReference>
<keyword evidence="6" id="KW-1003">Cell membrane</keyword>
<organism evidence="11 12">
    <name type="scientific">Faecalibacter rhinopitheci</name>
    <dbReference type="NCBI Taxonomy" id="2779678"/>
    <lineage>
        <taxon>Bacteria</taxon>
        <taxon>Pseudomonadati</taxon>
        <taxon>Bacteroidota</taxon>
        <taxon>Flavobacteriia</taxon>
        <taxon>Flavobacteriales</taxon>
        <taxon>Weeksellaceae</taxon>
        <taxon>Faecalibacter</taxon>
    </lineage>
</organism>
<comment type="function">
    <text evidence="1">Required for nicotinamide riboside transport across the inner membrane.</text>
</comment>
<proteinExistence type="inferred from homology"/>
<evidence type="ECO:0000313" key="11">
    <source>
        <dbReference type="EMBL" id="MBF0597556.1"/>
    </source>
</evidence>
<comment type="similarity">
    <text evidence="3">Belongs to the nicotinamide ribonucleoside (NR) uptake permease (TC 4.B.1) family.</text>
</comment>
<comment type="subcellular location">
    <subcellularLocation>
        <location evidence="2">Cell membrane</location>
        <topology evidence="2">Multi-pass membrane protein</topology>
    </subcellularLocation>
</comment>
<accession>A0A8J7KDP1</accession>
<keyword evidence="5" id="KW-0813">Transport</keyword>
<evidence type="ECO:0000256" key="7">
    <source>
        <dbReference type="ARBA" id="ARBA00022692"/>
    </source>
</evidence>
<evidence type="ECO:0000256" key="9">
    <source>
        <dbReference type="ARBA" id="ARBA00023136"/>
    </source>
</evidence>
<feature type="transmembrane region" description="Helical" evidence="10">
    <location>
        <begin position="175"/>
        <end position="192"/>
    </location>
</feature>
<evidence type="ECO:0000256" key="6">
    <source>
        <dbReference type="ARBA" id="ARBA00022475"/>
    </source>
</evidence>
<dbReference type="EMBL" id="JADGIK010000005">
    <property type="protein sequence ID" value="MBF0597556.1"/>
    <property type="molecule type" value="Genomic_DNA"/>
</dbReference>
<feature type="transmembrane region" description="Helical" evidence="10">
    <location>
        <begin position="106"/>
        <end position="126"/>
    </location>
</feature>
<evidence type="ECO:0000256" key="10">
    <source>
        <dbReference type="SAM" id="Phobius"/>
    </source>
</evidence>
<dbReference type="GO" id="GO:0034257">
    <property type="term" value="F:nicotinamide riboside transmembrane transporter activity"/>
    <property type="evidence" value="ECO:0007669"/>
    <property type="project" value="InterPro"/>
</dbReference>
<keyword evidence="12" id="KW-1185">Reference proteome</keyword>
<evidence type="ECO:0000313" key="12">
    <source>
        <dbReference type="Proteomes" id="UP000608754"/>
    </source>
</evidence>
<dbReference type="PANTHER" id="PTHR36122">
    <property type="entry name" value="NICOTINAMIDE RIBOSIDE TRANSPORTER PNUC"/>
    <property type="match status" value="1"/>
</dbReference>
<dbReference type="GO" id="GO:0005886">
    <property type="term" value="C:plasma membrane"/>
    <property type="evidence" value="ECO:0007669"/>
    <property type="project" value="UniProtKB-SubCell"/>
</dbReference>
<keyword evidence="9 10" id="KW-0472">Membrane</keyword>
<sequence>MNNLIEFLIAPYRDYSPLQIGLEITASFFGILSVIFSKNRNIWVYPTGIISTFLYIYLFFSWGLYGETLINLYYTSMSFYGWILWNKKTEDDNIHVEVEWALAKDYLKSIWLFVTTFLFILLLYHFRPIIDGIIPYRSFATLTWNYTFIDFVDATLTGVFLIGMWLMARRKIDNWIFWIVGDIVMIPLLLYKGYGISSLQYFIFTIIAYQGLLQWKKSVIRNEKSLSS</sequence>
<evidence type="ECO:0000256" key="1">
    <source>
        <dbReference type="ARBA" id="ARBA00002672"/>
    </source>
</evidence>
<dbReference type="AlphaFoldDB" id="A0A8J7KDP1"/>
<dbReference type="NCBIfam" id="TIGR01528">
    <property type="entry name" value="NMN_trans_PnuC"/>
    <property type="match status" value="1"/>
</dbReference>
<comment type="caution">
    <text evidence="11">The sequence shown here is derived from an EMBL/GenBank/DDBJ whole genome shotgun (WGS) entry which is preliminary data.</text>
</comment>
<dbReference type="Proteomes" id="UP000608754">
    <property type="component" value="Unassembled WGS sequence"/>
</dbReference>
<evidence type="ECO:0000256" key="5">
    <source>
        <dbReference type="ARBA" id="ARBA00022448"/>
    </source>
</evidence>
<dbReference type="PANTHER" id="PTHR36122:SF2">
    <property type="entry name" value="NICOTINAMIDE RIBOSIDE TRANSPORTER PNUC"/>
    <property type="match status" value="1"/>
</dbReference>
<name>A0A8J7KDP1_9FLAO</name>
<evidence type="ECO:0000256" key="8">
    <source>
        <dbReference type="ARBA" id="ARBA00022989"/>
    </source>
</evidence>
<keyword evidence="8 10" id="KW-1133">Transmembrane helix</keyword>
<feature type="transmembrane region" description="Helical" evidence="10">
    <location>
        <begin position="20"/>
        <end position="36"/>
    </location>
</feature>
<dbReference type="RefSeq" id="WP_194183097.1">
    <property type="nucleotide sequence ID" value="NZ_JADGIK010000005.1"/>
</dbReference>
<reference evidence="11" key="1">
    <citation type="submission" date="2020-10" db="EMBL/GenBank/DDBJ databases">
        <authorList>
            <person name="Lu T."/>
            <person name="Wang Q."/>
            <person name="Han X."/>
        </authorList>
    </citation>
    <scope>NUCLEOTIDE SEQUENCE</scope>
    <source>
        <strain evidence="11">WQ 117</strain>
    </source>
</reference>
<gene>
    <name evidence="11" type="ORF">IM532_08860</name>
</gene>